<dbReference type="PANTHER" id="PTHR36182:SF2">
    <property type="entry name" value="LYTIC POLYSACCHARIDE MONOOXYGENASE"/>
    <property type="match status" value="1"/>
</dbReference>
<feature type="region of interest" description="Disordered" evidence="1">
    <location>
        <begin position="220"/>
        <end position="315"/>
    </location>
</feature>
<protein>
    <submittedName>
        <fullName evidence="3">Lytic polysaccharide monooxygenase</fullName>
    </submittedName>
</protein>
<proteinExistence type="predicted"/>
<feature type="compositionally biased region" description="Polar residues" evidence="1">
    <location>
        <begin position="220"/>
        <end position="232"/>
    </location>
</feature>
<feature type="chain" id="PRO_5041470491" evidence="2">
    <location>
        <begin position="23"/>
        <end position="400"/>
    </location>
</feature>
<feature type="compositionally biased region" description="Low complexity" evidence="1">
    <location>
        <begin position="247"/>
        <end position="258"/>
    </location>
</feature>
<dbReference type="GO" id="GO:0004497">
    <property type="term" value="F:monooxygenase activity"/>
    <property type="evidence" value="ECO:0007669"/>
    <property type="project" value="UniProtKB-KW"/>
</dbReference>
<dbReference type="AlphaFoldDB" id="A0AA38S7T2"/>
<dbReference type="EMBL" id="JANBVN010000068">
    <property type="protein sequence ID" value="KAJ9150980.1"/>
    <property type="molecule type" value="Genomic_DNA"/>
</dbReference>
<reference evidence="3" key="1">
    <citation type="submission" date="2022-07" db="EMBL/GenBank/DDBJ databases">
        <title>Fungi with potential for degradation of polypropylene.</title>
        <authorList>
            <person name="Gostincar C."/>
        </authorList>
    </citation>
    <scope>NUCLEOTIDE SEQUENCE</scope>
    <source>
        <strain evidence="3">EXF-13287</strain>
    </source>
</reference>
<feature type="compositionally biased region" description="Gly residues" evidence="1">
    <location>
        <begin position="259"/>
        <end position="269"/>
    </location>
</feature>
<name>A0AA38S7T2_9PEZI</name>
<organism evidence="3 4">
    <name type="scientific">Coniochaeta hoffmannii</name>
    <dbReference type="NCBI Taxonomy" id="91930"/>
    <lineage>
        <taxon>Eukaryota</taxon>
        <taxon>Fungi</taxon>
        <taxon>Dikarya</taxon>
        <taxon>Ascomycota</taxon>
        <taxon>Pezizomycotina</taxon>
        <taxon>Sordariomycetes</taxon>
        <taxon>Sordariomycetidae</taxon>
        <taxon>Coniochaetales</taxon>
        <taxon>Coniochaetaceae</taxon>
        <taxon>Coniochaeta</taxon>
    </lineage>
</organism>
<gene>
    <name evidence="3" type="ORF">NKR19_g5141</name>
</gene>
<dbReference type="PANTHER" id="PTHR36182">
    <property type="entry name" value="PROTEIN, PUTATIVE (AFU_ORTHOLOGUE AFUA_6G10930)-RELATED"/>
    <property type="match status" value="1"/>
</dbReference>
<feature type="signal peptide" evidence="2">
    <location>
        <begin position="1"/>
        <end position="22"/>
    </location>
</feature>
<dbReference type="Gene3D" id="2.70.50.70">
    <property type="match status" value="1"/>
</dbReference>
<keyword evidence="3" id="KW-0560">Oxidoreductase</keyword>
<comment type="caution">
    <text evidence="3">The sequence shown here is derived from an EMBL/GenBank/DDBJ whole genome shotgun (WGS) entry which is preliminary data.</text>
</comment>
<evidence type="ECO:0000313" key="4">
    <source>
        <dbReference type="Proteomes" id="UP001174691"/>
    </source>
</evidence>
<accession>A0AA38S7T2</accession>
<evidence type="ECO:0000256" key="1">
    <source>
        <dbReference type="SAM" id="MobiDB-lite"/>
    </source>
</evidence>
<sequence>MLFSMRSSAAIAALLAPGCVQAHMFLATPIRFEQDPLVTAGPLLADGRNYPCQAGPSGAYSVKQVNTYPLGSTQTIAFIGQAVHAGGSGQAALTYDTAPRPNSVFKVLKSFEGGFVAKNQIGNMGGDASAPDPYTYTFDVPKDIPAGNATVAITWFNKVGNREMYMMCAPVVVTGSGGDKANFDALTDMFKANIGNGCGTQASKDLVFPDPGKILERNNGATTSFATPTGTGCPTPVATRPAGSAGGSSSAGSASAGTGAPGGGGGAGAGYFVTSPTDSPTPSTSAISTTAATTSSSPTATTTTAPPPPPPPATTAIITAAPGNTSSATASSGPGGVLTGACASEGTFNCIDGTKYQQCGSGKWSVAMPVAPGTKCAVGSGPSLNVAPAKLRFRRVRFAG</sequence>
<feature type="compositionally biased region" description="Low complexity" evidence="1">
    <location>
        <begin position="274"/>
        <end position="304"/>
    </location>
</feature>
<keyword evidence="2" id="KW-0732">Signal</keyword>
<evidence type="ECO:0000313" key="3">
    <source>
        <dbReference type="EMBL" id="KAJ9150980.1"/>
    </source>
</evidence>
<keyword evidence="3" id="KW-0503">Monooxygenase</keyword>
<dbReference type="Proteomes" id="UP001174691">
    <property type="component" value="Unassembled WGS sequence"/>
</dbReference>
<keyword evidence="4" id="KW-1185">Reference proteome</keyword>
<evidence type="ECO:0000256" key="2">
    <source>
        <dbReference type="SAM" id="SignalP"/>
    </source>
</evidence>